<evidence type="ECO:0000313" key="5">
    <source>
        <dbReference type="Proteomes" id="UP000278855"/>
    </source>
</evidence>
<keyword evidence="1" id="KW-0812">Transmembrane</keyword>
<reference evidence="2 4" key="1">
    <citation type="submission" date="2018-11" db="EMBL/GenBank/DDBJ databases">
        <title>Shewanella sp. M2.</title>
        <authorList>
            <person name="Hwang Y.J."/>
            <person name="Hwang C.Y."/>
        </authorList>
    </citation>
    <scope>NUCLEOTIDE SEQUENCE [LARGE SCALE GENOMIC DNA]</scope>
    <source>
        <strain evidence="2 4">M2</strain>
    </source>
</reference>
<protein>
    <submittedName>
        <fullName evidence="3">DUF1145 domain-containing protein</fullName>
    </submittedName>
</protein>
<dbReference type="EMBL" id="CP034073">
    <property type="protein sequence ID" value="AZG34028.1"/>
    <property type="molecule type" value="Genomic_DNA"/>
</dbReference>
<evidence type="ECO:0000313" key="3">
    <source>
        <dbReference type="EMBL" id="RPA32121.1"/>
    </source>
</evidence>
<dbReference type="OrthoDB" id="6271718at2"/>
<reference evidence="3" key="3">
    <citation type="submission" date="2018-11" db="EMBL/GenBank/DDBJ databases">
        <authorList>
            <person name="Hwang Y.J."/>
            <person name="Hwang C.Y."/>
        </authorList>
    </citation>
    <scope>NUCLEOTIDE SEQUENCE</scope>
    <source>
        <strain evidence="3">R106</strain>
    </source>
</reference>
<dbReference type="Proteomes" id="UP000273778">
    <property type="component" value="Chromosome"/>
</dbReference>
<dbReference type="InterPro" id="IPR009525">
    <property type="entry name" value="DUF1145"/>
</dbReference>
<sequence length="109" mass="12065">MQRPMKVSKIKQGSIIKQKHLITDIVLIGKTATLSMWMLFAYSCVIPFDSGATALLLAVASITALMHTLLLLLVLARKPLRFRHQYRAILCWGVFGLLSPTEPATTGNL</sequence>
<reference evidence="5" key="2">
    <citation type="submission" date="2018-11" db="EMBL/GenBank/DDBJ databases">
        <title>Shewanella sp. R106.</title>
        <authorList>
            <person name="Hwang Y.J."/>
            <person name="Hwang C.Y."/>
        </authorList>
    </citation>
    <scope>NUCLEOTIDE SEQUENCE [LARGE SCALE GENOMIC DNA]</scope>
    <source>
        <strain evidence="5">R106</strain>
    </source>
</reference>
<keyword evidence="1" id="KW-0472">Membrane</keyword>
<dbReference type="Pfam" id="PF06611">
    <property type="entry name" value="DUF1145"/>
    <property type="match status" value="1"/>
</dbReference>
<feature type="transmembrane region" description="Helical" evidence="1">
    <location>
        <begin position="21"/>
        <end position="42"/>
    </location>
</feature>
<evidence type="ECO:0000313" key="2">
    <source>
        <dbReference type="EMBL" id="AZG34028.1"/>
    </source>
</evidence>
<dbReference type="Proteomes" id="UP000278855">
    <property type="component" value="Unassembled WGS sequence"/>
</dbReference>
<keyword evidence="1" id="KW-1133">Transmembrane helix</keyword>
<evidence type="ECO:0000256" key="1">
    <source>
        <dbReference type="SAM" id="Phobius"/>
    </source>
</evidence>
<proteinExistence type="predicted"/>
<name>A0A3N4EDT5_9GAMM</name>
<dbReference type="AlphaFoldDB" id="A0A3N4EDT5"/>
<accession>A0A3N4EDT5</accession>
<evidence type="ECO:0000313" key="4">
    <source>
        <dbReference type="Proteomes" id="UP000273778"/>
    </source>
</evidence>
<feature type="transmembrane region" description="Helical" evidence="1">
    <location>
        <begin position="54"/>
        <end position="76"/>
    </location>
</feature>
<gene>
    <name evidence="3" type="ORF">EGC77_09750</name>
    <name evidence="2" type="ORF">EGC80_03155</name>
</gene>
<dbReference type="EMBL" id="RKKB01000003">
    <property type="protein sequence ID" value="RPA32121.1"/>
    <property type="molecule type" value="Genomic_DNA"/>
</dbReference>
<keyword evidence="4" id="KW-1185">Reference proteome</keyword>
<organism evidence="3 5">
    <name type="scientific">Shewanella psychromarinicola</name>
    <dbReference type="NCBI Taxonomy" id="2487742"/>
    <lineage>
        <taxon>Bacteria</taxon>
        <taxon>Pseudomonadati</taxon>
        <taxon>Pseudomonadota</taxon>
        <taxon>Gammaproteobacteria</taxon>
        <taxon>Alteromonadales</taxon>
        <taxon>Shewanellaceae</taxon>
        <taxon>Shewanella</taxon>
    </lineage>
</organism>
<dbReference type="KEGG" id="spsr:EGC80_03155"/>